<dbReference type="InterPro" id="IPR001604">
    <property type="entry name" value="Endo_G_ENPP1-like_dom"/>
</dbReference>
<dbReference type="GO" id="GO:0004519">
    <property type="term" value="F:endonuclease activity"/>
    <property type="evidence" value="ECO:0007669"/>
    <property type="project" value="UniProtKB-KW"/>
</dbReference>
<dbReference type="EC" id="3.1.30.-" evidence="8"/>
<dbReference type="InterPro" id="IPR044929">
    <property type="entry name" value="DNA/RNA_non-sp_Endonuclease_sf"/>
</dbReference>
<evidence type="ECO:0000256" key="3">
    <source>
        <dbReference type="ARBA" id="ARBA00022722"/>
    </source>
</evidence>
<dbReference type="Gene3D" id="3.40.570.10">
    <property type="entry name" value="Extracellular Endonuclease, subunit A"/>
    <property type="match status" value="1"/>
</dbReference>
<dbReference type="PANTHER" id="PTHR13966">
    <property type="entry name" value="ENDONUCLEASE RELATED"/>
    <property type="match status" value="1"/>
</dbReference>
<keyword evidence="12" id="KW-1185">Reference proteome</keyword>
<feature type="domain" description="DNA/RNA non-specific endonuclease/pyrophosphatase/phosphodiesterase" evidence="10">
    <location>
        <begin position="39"/>
        <end position="221"/>
    </location>
</feature>
<protein>
    <recommendedName>
        <fullName evidence="8">Endonuclease</fullName>
        <ecNumber evidence="8">3.1.30.-</ecNumber>
    </recommendedName>
</protein>
<evidence type="ECO:0000259" key="9">
    <source>
        <dbReference type="SMART" id="SM00477"/>
    </source>
</evidence>
<keyword evidence="4 8" id="KW-0479">Metal-binding</keyword>
<dbReference type="PANTHER" id="PTHR13966:SF5">
    <property type="entry name" value="ENDONUCLEASE G, MITOCHONDRIAL"/>
    <property type="match status" value="1"/>
</dbReference>
<dbReference type="InterPro" id="IPR020821">
    <property type="entry name" value="ENPP1-3/EXOG-like_nuc-like"/>
</dbReference>
<dbReference type="EMBL" id="CP022132">
    <property type="protein sequence ID" value="ASG68914.1"/>
    <property type="molecule type" value="Genomic_DNA"/>
</dbReference>
<gene>
    <name evidence="11" type="ORF">CDV26_11480</name>
</gene>
<evidence type="ECO:0000256" key="8">
    <source>
        <dbReference type="RuleBase" id="RU366055"/>
    </source>
</evidence>
<dbReference type="InterPro" id="IPR018524">
    <property type="entry name" value="DNA/RNA_endonuclease_AS"/>
</dbReference>
<reference evidence="11 12" key="1">
    <citation type="submission" date="2017-06" db="EMBL/GenBank/DDBJ databases">
        <title>Complete genome of Francisella halioticida.</title>
        <authorList>
            <person name="Sjodin A."/>
        </authorList>
    </citation>
    <scope>NUCLEOTIDE SEQUENCE [LARGE SCALE GENOMIC DNA]</scope>
    <source>
        <strain evidence="11 12">DSM 23729</strain>
    </source>
</reference>
<dbReference type="Pfam" id="PF01223">
    <property type="entry name" value="Endonuclease_NS"/>
    <property type="match status" value="1"/>
</dbReference>
<feature type="domain" description="ENPP1-3/EXOG-like endonuclease/phosphodiesterase" evidence="9">
    <location>
        <begin position="39"/>
        <end position="220"/>
    </location>
</feature>
<name>A0ABM6M214_9GAMM</name>
<keyword evidence="3 8" id="KW-0540">Nuclease</keyword>
<evidence type="ECO:0000256" key="4">
    <source>
        <dbReference type="ARBA" id="ARBA00022723"/>
    </source>
</evidence>
<dbReference type="SMART" id="SM00477">
    <property type="entry name" value="NUC"/>
    <property type="match status" value="1"/>
</dbReference>
<dbReference type="SMART" id="SM00892">
    <property type="entry name" value="Endonuclease_NS"/>
    <property type="match status" value="1"/>
</dbReference>
<evidence type="ECO:0000256" key="2">
    <source>
        <dbReference type="ARBA" id="ARBA00010052"/>
    </source>
</evidence>
<organism evidence="11 12">
    <name type="scientific">Francisella halioticida</name>
    <dbReference type="NCBI Taxonomy" id="549298"/>
    <lineage>
        <taxon>Bacteria</taxon>
        <taxon>Pseudomonadati</taxon>
        <taxon>Pseudomonadota</taxon>
        <taxon>Gammaproteobacteria</taxon>
        <taxon>Thiotrichales</taxon>
        <taxon>Francisellaceae</taxon>
        <taxon>Francisella</taxon>
    </lineage>
</organism>
<dbReference type="SUPFAM" id="SSF54060">
    <property type="entry name" value="His-Me finger endonucleases"/>
    <property type="match status" value="1"/>
</dbReference>
<evidence type="ECO:0000256" key="6">
    <source>
        <dbReference type="ARBA" id="ARBA00022801"/>
    </source>
</evidence>
<evidence type="ECO:0000256" key="7">
    <source>
        <dbReference type="ARBA" id="ARBA00022842"/>
    </source>
</evidence>
<dbReference type="Proteomes" id="UP000249910">
    <property type="component" value="Chromosome"/>
</dbReference>
<dbReference type="PROSITE" id="PS01070">
    <property type="entry name" value="NUCLEASE_NON_SPEC"/>
    <property type="match status" value="1"/>
</dbReference>
<keyword evidence="5 8" id="KW-0255">Endonuclease</keyword>
<evidence type="ECO:0000259" key="10">
    <source>
        <dbReference type="SMART" id="SM00892"/>
    </source>
</evidence>
<evidence type="ECO:0000313" key="11">
    <source>
        <dbReference type="EMBL" id="ASG68914.1"/>
    </source>
</evidence>
<comment type="similarity">
    <text evidence="2 8">Belongs to the DNA/RNA non-specific endonuclease family.</text>
</comment>
<accession>A0ABM6M214</accession>
<evidence type="ECO:0000256" key="1">
    <source>
        <dbReference type="ARBA" id="ARBA00001946"/>
    </source>
</evidence>
<keyword evidence="7" id="KW-0460">Magnesium</keyword>
<dbReference type="InterPro" id="IPR040255">
    <property type="entry name" value="Non-specific_endonuclease"/>
</dbReference>
<comment type="cofactor">
    <cofactor evidence="1 8">
        <name>Mg(2+)</name>
        <dbReference type="ChEBI" id="CHEBI:18420"/>
    </cofactor>
</comment>
<dbReference type="InterPro" id="IPR044925">
    <property type="entry name" value="His-Me_finger_sf"/>
</dbReference>
<dbReference type="RefSeq" id="WP_088773366.1">
    <property type="nucleotide sequence ID" value="NZ_AP023082.1"/>
</dbReference>
<proteinExistence type="inferred from homology"/>
<evidence type="ECO:0000256" key="5">
    <source>
        <dbReference type="ARBA" id="ARBA00022759"/>
    </source>
</evidence>
<evidence type="ECO:0000313" key="12">
    <source>
        <dbReference type="Proteomes" id="UP000249910"/>
    </source>
</evidence>
<sequence>MKSKIYLLILLTCAPITLLYADINNRLVLSNFKCSQVLHNKYMDICFDYNYKSALAVDYNITKADMYKKKLSRSRVKFHADSRLPVKCRMSPYSYKKTGFDRGHLAPNGAFNYDKSAQKATFSMANMTPQYPKVNRTAWSKAERYSRVTAVKLGSVNVLDIVYFSEKPKTLKDGQAIPKGYAKIITSKQHDFQRCFYYKNIKNPDLKLKDHIVKCSDLKLI</sequence>
<keyword evidence="6 8" id="KW-0378">Hydrolase</keyword>